<dbReference type="AlphaFoldDB" id="A0A1V8TRA7"/>
<organism evidence="1 2">
    <name type="scientific">Cryoendolithus antarcticus</name>
    <dbReference type="NCBI Taxonomy" id="1507870"/>
    <lineage>
        <taxon>Eukaryota</taxon>
        <taxon>Fungi</taxon>
        <taxon>Dikarya</taxon>
        <taxon>Ascomycota</taxon>
        <taxon>Pezizomycotina</taxon>
        <taxon>Dothideomycetes</taxon>
        <taxon>Dothideomycetidae</taxon>
        <taxon>Cladosporiales</taxon>
        <taxon>Cladosporiaceae</taxon>
        <taxon>Cryoendolithus</taxon>
    </lineage>
</organism>
<keyword evidence="2" id="KW-1185">Reference proteome</keyword>
<dbReference type="Proteomes" id="UP000192596">
    <property type="component" value="Unassembled WGS sequence"/>
</dbReference>
<evidence type="ECO:0000313" key="1">
    <source>
        <dbReference type="EMBL" id="OQO13855.1"/>
    </source>
</evidence>
<reference evidence="2" key="1">
    <citation type="submission" date="2017-03" db="EMBL/GenBank/DDBJ databases">
        <title>Genomes of endolithic fungi from Antarctica.</title>
        <authorList>
            <person name="Coleine C."/>
            <person name="Masonjones S."/>
            <person name="Stajich J.E."/>
        </authorList>
    </citation>
    <scope>NUCLEOTIDE SEQUENCE [LARGE SCALE GENOMIC DNA]</scope>
    <source>
        <strain evidence="2">CCFEE 5527</strain>
    </source>
</reference>
<proteinExistence type="predicted"/>
<gene>
    <name evidence="1" type="ORF">B0A48_00730</name>
</gene>
<name>A0A1V8TRA7_9PEZI</name>
<comment type="caution">
    <text evidence="1">The sequence shown here is derived from an EMBL/GenBank/DDBJ whole genome shotgun (WGS) entry which is preliminary data.</text>
</comment>
<sequence>MPRHFALPGEENLFSRLATETLLVIIQEVMRAFRIRQHRQEPFLSRYRQFRAPPAVLENIRFLVLDIVSSHQGRHAFQGRVMESFDIAYAHARRVVATAALFPALERIEVDVNLDFLRNLERIDGQPAANTAAALVLRRGNLYTRWFYDTLIDELMWAGWAQRGRRVTPEVVVRAWNEDNADEWVRRQREGTLRPAVTVVAADYAYLFGTGQLVISRAGLTAELMFLPHVAAVLRRRGGEAMLLF</sequence>
<dbReference type="InParanoid" id="A0A1V8TRA7"/>
<accession>A0A1V8TRA7</accession>
<evidence type="ECO:0000313" key="2">
    <source>
        <dbReference type="Proteomes" id="UP000192596"/>
    </source>
</evidence>
<dbReference type="EMBL" id="NAJO01000002">
    <property type="protein sequence ID" value="OQO13855.1"/>
    <property type="molecule type" value="Genomic_DNA"/>
</dbReference>
<protein>
    <submittedName>
        <fullName evidence="1">Uncharacterized protein</fullName>
    </submittedName>
</protein>